<dbReference type="Gene3D" id="3.90.1720.10">
    <property type="entry name" value="endopeptidase domain like (from Nostoc punctiforme)"/>
    <property type="match status" value="1"/>
</dbReference>
<reference evidence="2 3" key="1">
    <citation type="journal article" date="2016" name="Int. J. Syst. Evol. Microbiol.">
        <title>Peptococcus simiae sp. nov., isolated from rhesus macaque faeces and emended description of the genus Peptococcus.</title>
        <authorList>
            <person name="Shkoporov A.N."/>
            <person name="Efimov B.A."/>
            <person name="Kondova I."/>
            <person name="Ouwerling B."/>
            <person name="Chaplin A.V."/>
            <person name="Shcherbakova V.A."/>
            <person name="Langermans J.A.M."/>
        </authorList>
    </citation>
    <scope>NUCLEOTIDE SEQUENCE [LARGE SCALE GENOMIC DNA]</scope>
    <source>
        <strain evidence="2 3">M108</strain>
    </source>
</reference>
<name>A0ABW9GWU0_9FIRM</name>
<proteinExistence type="predicted"/>
<accession>A0ABW9GWU0</accession>
<evidence type="ECO:0000256" key="1">
    <source>
        <dbReference type="SAM" id="MobiDB-lite"/>
    </source>
</evidence>
<dbReference type="InterPro" id="IPR038765">
    <property type="entry name" value="Papain-like_cys_pep_sf"/>
</dbReference>
<evidence type="ECO:0008006" key="4">
    <source>
        <dbReference type="Google" id="ProtNLM"/>
    </source>
</evidence>
<gene>
    <name evidence="2" type="ORF">ACKQTC_01670</name>
</gene>
<protein>
    <recommendedName>
        <fullName evidence="4">NlpC/P60 domain-containing protein</fullName>
    </recommendedName>
</protein>
<dbReference type="RefSeq" id="WP_408976698.1">
    <property type="nucleotide sequence ID" value="NZ_JBJUVG010000002.1"/>
</dbReference>
<evidence type="ECO:0000313" key="3">
    <source>
        <dbReference type="Proteomes" id="UP001631949"/>
    </source>
</evidence>
<dbReference type="SUPFAM" id="SSF54001">
    <property type="entry name" value="Cysteine proteinases"/>
    <property type="match status" value="1"/>
</dbReference>
<dbReference type="Proteomes" id="UP001631949">
    <property type="component" value="Unassembled WGS sequence"/>
</dbReference>
<feature type="region of interest" description="Disordered" evidence="1">
    <location>
        <begin position="72"/>
        <end position="163"/>
    </location>
</feature>
<sequence>MKGTAKKIIGAITIAGLLASPLAGISAEAQDEPYLVYKDTVIYKIVKDGRDIFVNQKGEEVDEKDVEALEKRLAEEEQKAAEEKEKEAAKEEKKAAKEADDSKANKDSEKNQGKEADKKASKAEAQKNDKNEASAKADKKADQAAPAAAEAEAAGQEVANSPAAVVEEDQADAPASLILNHKEKENTVDEVALVPLPTDQEDATLQQPMVTSNEAFIAANPLYSVDASTGYYKGSVMSWKDFSPSSGRLQLKKEAEKMLGWHYSQPQRMTDGYRDCSSFVHTALMDAGFMPRESWAFTTYTLPNYTEYLEQISWEDIKPGDIILGDGHVAFYWGEDASGAPVTLESCGTFGVVYGYMETNGWNFDYTSVWRVKGIDQDVAGSDMVDAIA</sequence>
<feature type="compositionally biased region" description="Basic and acidic residues" evidence="1">
    <location>
        <begin position="72"/>
        <end position="142"/>
    </location>
</feature>
<organism evidence="2 3">
    <name type="scientific">Peptococcus simiae</name>
    <dbReference type="NCBI Taxonomy" id="1643805"/>
    <lineage>
        <taxon>Bacteria</taxon>
        <taxon>Bacillati</taxon>
        <taxon>Bacillota</taxon>
        <taxon>Clostridia</taxon>
        <taxon>Eubacteriales</taxon>
        <taxon>Peptococcaceae</taxon>
        <taxon>Peptococcus</taxon>
    </lineage>
</organism>
<dbReference type="EMBL" id="JBJUVG010000002">
    <property type="protein sequence ID" value="MFM9413079.1"/>
    <property type="molecule type" value="Genomic_DNA"/>
</dbReference>
<keyword evidence="3" id="KW-1185">Reference proteome</keyword>
<feature type="compositionally biased region" description="Low complexity" evidence="1">
    <location>
        <begin position="143"/>
        <end position="154"/>
    </location>
</feature>
<comment type="caution">
    <text evidence="2">The sequence shown here is derived from an EMBL/GenBank/DDBJ whole genome shotgun (WGS) entry which is preliminary data.</text>
</comment>
<evidence type="ECO:0000313" key="2">
    <source>
        <dbReference type="EMBL" id="MFM9413079.1"/>
    </source>
</evidence>